<evidence type="ECO:0000259" key="2">
    <source>
        <dbReference type="Pfam" id="PF13360"/>
    </source>
</evidence>
<dbReference type="PANTHER" id="PTHR34512:SF30">
    <property type="entry name" value="OUTER MEMBRANE PROTEIN ASSEMBLY FACTOR BAMB"/>
    <property type="match status" value="1"/>
</dbReference>
<dbReference type="SUPFAM" id="SSF50998">
    <property type="entry name" value="Quinoprotein alcohol dehydrogenase-like"/>
    <property type="match status" value="2"/>
</dbReference>
<dbReference type="InterPro" id="IPR011047">
    <property type="entry name" value="Quinoprotein_ADH-like_sf"/>
</dbReference>
<gene>
    <name evidence="3" type="ORF">SAMN04489842_3025</name>
</gene>
<dbReference type="STRING" id="1095778.SAMN04489842_3025"/>
<evidence type="ECO:0000313" key="3">
    <source>
        <dbReference type="EMBL" id="SDR28592.1"/>
    </source>
</evidence>
<feature type="domain" description="Pyrrolo-quinoline quinone repeat" evidence="2">
    <location>
        <begin position="221"/>
        <end position="353"/>
    </location>
</feature>
<keyword evidence="4" id="KW-1185">Reference proteome</keyword>
<accession>A0A1H1HT48</accession>
<dbReference type="AlphaFoldDB" id="A0A1H1HT48"/>
<dbReference type="InterPro" id="IPR015943">
    <property type="entry name" value="WD40/YVTN_repeat-like_dom_sf"/>
</dbReference>
<feature type="domain" description="Pyrrolo-quinoline quinone repeat" evidence="2">
    <location>
        <begin position="82"/>
        <end position="201"/>
    </location>
</feature>
<dbReference type="OrthoDB" id="8638at2157"/>
<feature type="compositionally biased region" description="Acidic residues" evidence="1">
    <location>
        <begin position="34"/>
        <end position="48"/>
    </location>
</feature>
<protein>
    <submittedName>
        <fullName evidence="3">Outer membrane protein assembly factor BamB, contains PQQ-like beta-propeller repeat</fullName>
    </submittedName>
</protein>
<dbReference type="PANTHER" id="PTHR34512">
    <property type="entry name" value="CELL SURFACE PROTEIN"/>
    <property type="match status" value="1"/>
</dbReference>
<dbReference type="Proteomes" id="UP000198848">
    <property type="component" value="Unassembled WGS sequence"/>
</dbReference>
<dbReference type="Pfam" id="PF13360">
    <property type="entry name" value="PQQ_2"/>
    <property type="match status" value="3"/>
</dbReference>
<reference evidence="4" key="1">
    <citation type="submission" date="2016-10" db="EMBL/GenBank/DDBJ databases">
        <authorList>
            <person name="Varghese N."/>
            <person name="Submissions S."/>
        </authorList>
    </citation>
    <scope>NUCLEOTIDE SEQUENCE [LARGE SCALE GENOMIC DNA]</scope>
    <source>
        <strain evidence="4">DSM 24767</strain>
    </source>
</reference>
<name>A0A1H1HT48_NATTX</name>
<feature type="region of interest" description="Disordered" evidence="1">
    <location>
        <begin position="25"/>
        <end position="60"/>
    </location>
</feature>
<dbReference type="Gene3D" id="2.130.10.10">
    <property type="entry name" value="YVTN repeat-like/Quinoprotein amine dehydrogenase"/>
    <property type="match status" value="2"/>
</dbReference>
<evidence type="ECO:0000313" key="4">
    <source>
        <dbReference type="Proteomes" id="UP000198848"/>
    </source>
</evidence>
<feature type="domain" description="Pyrrolo-quinoline quinone repeat" evidence="2">
    <location>
        <begin position="366"/>
        <end position="458"/>
    </location>
</feature>
<dbReference type="InterPro" id="IPR002372">
    <property type="entry name" value="PQQ_rpt_dom"/>
</dbReference>
<dbReference type="SMART" id="SM00564">
    <property type="entry name" value="PQQ"/>
    <property type="match status" value="7"/>
</dbReference>
<proteinExistence type="predicted"/>
<sequence length="460" mass="47908">MTGPWSDGTGDGWPRRTVLATALLGTGGCLAEPESNDTDEIEESDGDSSDGTAESNEAATEYDDSWPAFGFDATNVGHSPDAVGPTTGEVAWVVDGGTPTMNCSPIVADGTVYTAATGGDGGLFAIDPVSGSVHWEFETDGYASSASGFDGERCYVGTWDHRFHAIDAHTGEEVWTIEPGHRFGDSSPAVVDGVVYVGSYGDAPMVVSGPEDEERFETPAILALEAETGEERWRYDAFDERDSISSSPAVAGGTVSVVTPTGELLALDAANGTERWRRDLDAHSDSSPAVTGGVVYCPAGRTVDESDVRGGLWALEAETGEPLWSTEIDDVSLRTSPAIADGVVYLAGSTREVCPGLAEDCEPSSSGTLYAIDADTGETQWTADLEPDTRSSPAVADGTVYVGNGTTVSAIDVDGETNFQVDLGTAEEADDVRYLDSSPAVADGRAYVGANDGQLYAIGK</sequence>
<dbReference type="EMBL" id="FNLC01000003">
    <property type="protein sequence ID" value="SDR28592.1"/>
    <property type="molecule type" value="Genomic_DNA"/>
</dbReference>
<dbReference type="Gene3D" id="2.40.128.630">
    <property type="match status" value="1"/>
</dbReference>
<dbReference type="InterPro" id="IPR018391">
    <property type="entry name" value="PQQ_b-propeller_rpt"/>
</dbReference>
<evidence type="ECO:0000256" key="1">
    <source>
        <dbReference type="SAM" id="MobiDB-lite"/>
    </source>
</evidence>
<dbReference type="RefSeq" id="WP_090383502.1">
    <property type="nucleotide sequence ID" value="NZ_FNLC01000003.1"/>
</dbReference>
<organism evidence="3 4">
    <name type="scientific">Natronobacterium texcoconense</name>
    <dbReference type="NCBI Taxonomy" id="1095778"/>
    <lineage>
        <taxon>Archaea</taxon>
        <taxon>Methanobacteriati</taxon>
        <taxon>Methanobacteriota</taxon>
        <taxon>Stenosarchaea group</taxon>
        <taxon>Halobacteria</taxon>
        <taxon>Halobacteriales</taxon>
        <taxon>Natrialbaceae</taxon>
        <taxon>Natronobacterium</taxon>
    </lineage>
</organism>